<proteinExistence type="inferred from homology"/>
<dbReference type="PANTHER" id="PTHR43047">
    <property type="entry name" value="TWO-COMPONENT HISTIDINE PROTEIN KINASE"/>
    <property type="match status" value="1"/>
</dbReference>
<organism evidence="18 19">
    <name type="scientific">[Phormidium ambiguum] IAM M-71</name>
    <dbReference type="NCBI Taxonomy" id="454136"/>
    <lineage>
        <taxon>Bacteria</taxon>
        <taxon>Bacillati</taxon>
        <taxon>Cyanobacteriota</taxon>
        <taxon>Cyanophyceae</taxon>
        <taxon>Oscillatoriophycideae</taxon>
        <taxon>Aerosakkonematales</taxon>
        <taxon>Aerosakkonemataceae</taxon>
        <taxon>Floridanema</taxon>
    </lineage>
</organism>
<dbReference type="OrthoDB" id="569347at2"/>
<dbReference type="FunFam" id="3.30.565.10:FF:000010">
    <property type="entry name" value="Sensor histidine kinase RcsC"/>
    <property type="match status" value="1"/>
</dbReference>
<dbReference type="InterPro" id="IPR005467">
    <property type="entry name" value="His_kinase_dom"/>
</dbReference>
<comment type="subcellular location">
    <subcellularLocation>
        <location evidence="2">Membrane</location>
    </subcellularLocation>
</comment>
<dbReference type="STRING" id="454136.NIES2119_29660"/>
<dbReference type="InterPro" id="IPR003661">
    <property type="entry name" value="HisK_dim/P_dom"/>
</dbReference>
<dbReference type="Gene3D" id="3.40.50.2300">
    <property type="match status" value="2"/>
</dbReference>
<dbReference type="PROSITE" id="PS50110">
    <property type="entry name" value="RESPONSE_REGULATORY"/>
    <property type="match status" value="2"/>
</dbReference>
<keyword evidence="11" id="KW-0472">Membrane</keyword>
<feature type="coiled-coil region" evidence="15">
    <location>
        <begin position="124"/>
        <end position="151"/>
    </location>
</feature>
<dbReference type="InterPro" id="IPR036890">
    <property type="entry name" value="HATPase_C_sf"/>
</dbReference>
<dbReference type="EMBL" id="MRCE01000055">
    <property type="protein sequence ID" value="OKH31055.1"/>
    <property type="molecule type" value="Genomic_DNA"/>
</dbReference>
<dbReference type="SMART" id="SM00448">
    <property type="entry name" value="REC"/>
    <property type="match status" value="2"/>
</dbReference>
<dbReference type="GO" id="GO:0009927">
    <property type="term" value="F:histidine phosphotransfer kinase activity"/>
    <property type="evidence" value="ECO:0007669"/>
    <property type="project" value="TreeGrafter"/>
</dbReference>
<dbReference type="FunFam" id="1.10.287.130:FF:000038">
    <property type="entry name" value="Sensory transduction histidine kinase"/>
    <property type="match status" value="1"/>
</dbReference>
<dbReference type="CDD" id="cd17546">
    <property type="entry name" value="REC_hyHK_CKI1_RcsC-like"/>
    <property type="match status" value="1"/>
</dbReference>
<dbReference type="Gene3D" id="3.30.565.10">
    <property type="entry name" value="Histidine kinase-like ATPase, C-terminal domain"/>
    <property type="match status" value="1"/>
</dbReference>
<comment type="catalytic activity">
    <reaction evidence="1">
        <text>ATP + protein L-histidine = ADP + protein N-phospho-L-histidine.</text>
        <dbReference type="EC" id="2.7.13.3"/>
    </reaction>
</comment>
<keyword evidence="5 14" id="KW-0597">Phosphoprotein</keyword>
<keyword evidence="10" id="KW-0902">Two-component regulatory system</keyword>
<evidence type="ECO:0000256" key="1">
    <source>
        <dbReference type="ARBA" id="ARBA00000085"/>
    </source>
</evidence>
<evidence type="ECO:0000256" key="2">
    <source>
        <dbReference type="ARBA" id="ARBA00004370"/>
    </source>
</evidence>
<evidence type="ECO:0000256" key="14">
    <source>
        <dbReference type="PROSITE-ProRule" id="PRU00169"/>
    </source>
</evidence>
<feature type="modified residue" description="4-aspartylphosphate" evidence="14">
    <location>
        <position position="55"/>
    </location>
</feature>
<accession>A0A1U7I4H0</accession>
<evidence type="ECO:0000256" key="6">
    <source>
        <dbReference type="ARBA" id="ARBA00022679"/>
    </source>
</evidence>
<dbReference type="PROSITE" id="PS50109">
    <property type="entry name" value="HIS_KIN"/>
    <property type="match status" value="1"/>
</dbReference>
<dbReference type="Proteomes" id="UP000185860">
    <property type="component" value="Unassembled WGS sequence"/>
</dbReference>
<dbReference type="GO" id="GO:0005524">
    <property type="term" value="F:ATP binding"/>
    <property type="evidence" value="ECO:0007669"/>
    <property type="project" value="UniProtKB-KW"/>
</dbReference>
<name>A0A1U7I4H0_9CYAN</name>
<feature type="domain" description="Response regulatory" evidence="17">
    <location>
        <begin position="6"/>
        <end position="122"/>
    </location>
</feature>
<feature type="modified residue" description="4-aspartylphosphate" evidence="14">
    <location>
        <position position="457"/>
    </location>
</feature>
<evidence type="ECO:0000256" key="4">
    <source>
        <dbReference type="ARBA" id="ARBA00012438"/>
    </source>
</evidence>
<dbReference type="InterPro" id="IPR004358">
    <property type="entry name" value="Sig_transdc_His_kin-like_C"/>
</dbReference>
<dbReference type="PRINTS" id="PR00344">
    <property type="entry name" value="BCTRLSENSOR"/>
</dbReference>
<dbReference type="SMART" id="SM00388">
    <property type="entry name" value="HisKA"/>
    <property type="match status" value="1"/>
</dbReference>
<evidence type="ECO:0000256" key="12">
    <source>
        <dbReference type="ARBA" id="ARBA00023306"/>
    </source>
</evidence>
<dbReference type="GO" id="GO:0000155">
    <property type="term" value="F:phosphorelay sensor kinase activity"/>
    <property type="evidence" value="ECO:0007669"/>
    <property type="project" value="InterPro"/>
</dbReference>
<evidence type="ECO:0000313" key="18">
    <source>
        <dbReference type="EMBL" id="OKH31055.1"/>
    </source>
</evidence>
<keyword evidence="9" id="KW-0067">ATP-binding</keyword>
<evidence type="ECO:0000256" key="3">
    <source>
        <dbReference type="ARBA" id="ARBA00006402"/>
    </source>
</evidence>
<gene>
    <name evidence="18" type="ORF">NIES2119_29660</name>
</gene>
<dbReference type="SUPFAM" id="SSF55874">
    <property type="entry name" value="ATPase domain of HSP90 chaperone/DNA topoisomerase II/histidine kinase"/>
    <property type="match status" value="1"/>
</dbReference>
<comment type="similarity">
    <text evidence="3">In the N-terminal section; belongs to the phytochrome family.</text>
</comment>
<evidence type="ECO:0000256" key="5">
    <source>
        <dbReference type="ARBA" id="ARBA00022553"/>
    </source>
</evidence>
<dbReference type="EC" id="2.7.13.3" evidence="4"/>
<evidence type="ECO:0000256" key="9">
    <source>
        <dbReference type="ARBA" id="ARBA00022840"/>
    </source>
</evidence>
<keyword evidence="12" id="KW-0131">Cell cycle</keyword>
<dbReference type="SUPFAM" id="SSF52172">
    <property type="entry name" value="CheY-like"/>
    <property type="match status" value="2"/>
</dbReference>
<evidence type="ECO:0000313" key="19">
    <source>
        <dbReference type="Proteomes" id="UP000185860"/>
    </source>
</evidence>
<dbReference type="GO" id="GO:0005886">
    <property type="term" value="C:plasma membrane"/>
    <property type="evidence" value="ECO:0007669"/>
    <property type="project" value="TreeGrafter"/>
</dbReference>
<dbReference type="Pfam" id="PF02518">
    <property type="entry name" value="HATPase_c"/>
    <property type="match status" value="1"/>
</dbReference>
<dbReference type="Pfam" id="PF00512">
    <property type="entry name" value="HisKA"/>
    <property type="match status" value="1"/>
</dbReference>
<evidence type="ECO:0000256" key="15">
    <source>
        <dbReference type="SAM" id="Coils"/>
    </source>
</evidence>
<dbReference type="InterPro" id="IPR001789">
    <property type="entry name" value="Sig_transdc_resp-reg_receiver"/>
</dbReference>
<dbReference type="AlphaFoldDB" id="A0A1U7I4H0"/>
<dbReference type="CDD" id="cd00082">
    <property type="entry name" value="HisKA"/>
    <property type="match status" value="1"/>
</dbReference>
<keyword evidence="6" id="KW-0808">Transferase</keyword>
<dbReference type="RefSeq" id="WP_073597087.1">
    <property type="nucleotide sequence ID" value="NZ_MRCE01000055.1"/>
</dbReference>
<reference evidence="18 19" key="1">
    <citation type="submission" date="2016-11" db="EMBL/GenBank/DDBJ databases">
        <title>Draft Genome Sequences of Nine Cyanobacterial Strains from Diverse Habitats.</title>
        <authorList>
            <person name="Zhu T."/>
            <person name="Hou S."/>
            <person name="Lu X."/>
            <person name="Hess W.R."/>
        </authorList>
    </citation>
    <scope>NUCLEOTIDE SEQUENCE [LARGE SCALE GENOMIC DNA]</scope>
    <source>
        <strain evidence="18 19">IAM M-71</strain>
    </source>
</reference>
<dbReference type="CDD" id="cd16922">
    <property type="entry name" value="HATPase_EvgS-ArcB-TorS-like"/>
    <property type="match status" value="1"/>
</dbReference>
<evidence type="ECO:0000256" key="7">
    <source>
        <dbReference type="ARBA" id="ARBA00022741"/>
    </source>
</evidence>
<dbReference type="CDD" id="cd19920">
    <property type="entry name" value="REC_PA4781-like"/>
    <property type="match status" value="1"/>
</dbReference>
<comment type="caution">
    <text evidence="18">The sequence shown here is derived from an EMBL/GenBank/DDBJ whole genome shotgun (WGS) entry which is preliminary data.</text>
</comment>
<dbReference type="SMART" id="SM00387">
    <property type="entry name" value="HATPase_c"/>
    <property type="match status" value="1"/>
</dbReference>
<dbReference type="InterPro" id="IPR011006">
    <property type="entry name" value="CheY-like_superfamily"/>
</dbReference>
<protein>
    <recommendedName>
        <fullName evidence="13">Circadian input-output histidine kinase CikA</fullName>
        <ecNumber evidence="4">2.7.13.3</ecNumber>
    </recommendedName>
</protein>
<keyword evidence="7" id="KW-0547">Nucleotide-binding</keyword>
<evidence type="ECO:0000256" key="8">
    <source>
        <dbReference type="ARBA" id="ARBA00022777"/>
    </source>
</evidence>
<evidence type="ECO:0000256" key="11">
    <source>
        <dbReference type="ARBA" id="ARBA00023136"/>
    </source>
</evidence>
<dbReference type="Gene3D" id="1.10.287.130">
    <property type="match status" value="1"/>
</dbReference>
<feature type="domain" description="Histidine kinase" evidence="16">
    <location>
        <begin position="158"/>
        <end position="383"/>
    </location>
</feature>
<keyword evidence="8" id="KW-0418">Kinase</keyword>
<feature type="domain" description="Response regulatory" evidence="17">
    <location>
        <begin position="408"/>
        <end position="524"/>
    </location>
</feature>
<evidence type="ECO:0000259" key="17">
    <source>
        <dbReference type="PROSITE" id="PS50110"/>
    </source>
</evidence>
<dbReference type="InterPro" id="IPR003594">
    <property type="entry name" value="HATPase_dom"/>
</dbReference>
<dbReference type="Pfam" id="PF00072">
    <property type="entry name" value="Response_reg"/>
    <property type="match status" value="2"/>
</dbReference>
<evidence type="ECO:0000256" key="13">
    <source>
        <dbReference type="ARBA" id="ARBA00074306"/>
    </source>
</evidence>
<sequence length="622" mass="70152">MNEKEKILIVDDNPENIYVLLETLKADYAIVVAKNGQKALQFAVEQPQPNLILLDVMMPEMDGYEVCRRLKADEKTQDIPIIFVTALKEIGNEAQGFELGAVDYISKPISPAIVRARVKSQLTLQKLYKELQQANKTLATAKQAAEAASQAKSEFLANMSHELRTPLNGILGYTQILLHHKDINSSMNDGLQVIQQSGSHLLNLVNDLLDLAKIEARRLELLPNDFYLPYFLSSITEMLRIRAQQKNITFIFEVDPELAIGVCADEKRLRQVLINLLGNAVKFTEEGYVKFKVEKVAKSGSQLQTTTKIRFTIEDTGVGIPTAQMETIFQPFEQAGDQKQKAQGTGLGLAITRQIVEMMNCTINVISTEGKGSTFWFEIDLPRSSEWCSLALTCDRGEIIGYEGEKRKILIVDDREINHQVLVDLLVPLGFEVAQANNGYEGLKLLEQFKPDLIITDLVMPEMNGFEFIRNIRALANGDDFIILASSASSLEAERQNSLEAGCTEFITKPIDINLLLNRLQKYLQLTWIYEPDYGIEKSTQEPDQVIIPPPYEELFKLYRASRIGHIKEILSEALRIKNLDPRYAGFADRVIELAKNFKDSEVLAMLHQMFSEFSEIEGRLG</sequence>
<evidence type="ECO:0000259" key="16">
    <source>
        <dbReference type="PROSITE" id="PS50109"/>
    </source>
</evidence>
<keyword evidence="15" id="KW-0175">Coiled coil</keyword>
<evidence type="ECO:0000256" key="10">
    <source>
        <dbReference type="ARBA" id="ARBA00023012"/>
    </source>
</evidence>
<dbReference type="PANTHER" id="PTHR43047:SF64">
    <property type="entry name" value="HISTIDINE KINASE CONTAINING CHEY-HOMOLOGOUS RECEIVER DOMAIN AND PAS DOMAIN-RELATED"/>
    <property type="match status" value="1"/>
</dbReference>